<dbReference type="EMBL" id="AFYH01021775">
    <property type="status" value="NOT_ANNOTATED_CDS"/>
    <property type="molecule type" value="Genomic_DNA"/>
</dbReference>
<dbReference type="GO" id="GO:0016020">
    <property type="term" value="C:membrane"/>
    <property type="evidence" value="ECO:0007669"/>
    <property type="project" value="UniProtKB-SubCell"/>
</dbReference>
<evidence type="ECO:0000259" key="14">
    <source>
        <dbReference type="PROSITE" id="PS01180"/>
    </source>
</evidence>
<dbReference type="Pfam" id="PF00089">
    <property type="entry name" value="Trypsin"/>
    <property type="match status" value="1"/>
</dbReference>
<dbReference type="SUPFAM" id="SSF82671">
    <property type="entry name" value="SEA domain"/>
    <property type="match status" value="1"/>
</dbReference>
<dbReference type="SUPFAM" id="SSF50494">
    <property type="entry name" value="Trypsin-like serine proteases"/>
    <property type="match status" value="1"/>
</dbReference>
<evidence type="ECO:0000256" key="10">
    <source>
        <dbReference type="PIRNR" id="PIRNR036370"/>
    </source>
</evidence>
<dbReference type="Ensembl" id="ENSLACT00000020970.1">
    <property type="protein sequence ID" value="ENSLACP00000020830.1"/>
    <property type="gene ID" value="ENSLACG00000018299.1"/>
</dbReference>
<evidence type="ECO:0000259" key="16">
    <source>
        <dbReference type="PROSITE" id="PS50240"/>
    </source>
</evidence>
<keyword evidence="9 12" id="KW-1015">Disulfide bond</keyword>
<feature type="disulfide bond" evidence="12">
    <location>
        <begin position="465"/>
        <end position="480"/>
    </location>
</feature>
<comment type="similarity">
    <text evidence="10">Belongs to the peptidase S1 family.</text>
</comment>
<dbReference type="GeneTree" id="ENSGT00940000155418"/>
<evidence type="ECO:0000256" key="11">
    <source>
        <dbReference type="PIRSR" id="PIRSR036370-1"/>
    </source>
</evidence>
<feature type="disulfide bond" evidence="12">
    <location>
        <begin position="560"/>
        <end position="572"/>
    </location>
</feature>
<feature type="disulfide bond" evidence="12">
    <location>
        <begin position="537"/>
        <end position="552"/>
    </location>
</feature>
<comment type="function">
    <text evidence="10">Exhibits trypsin-like activity as defined by cleavage of synthetic substrates with Arg or Lys as the P1 site.</text>
</comment>
<dbReference type="EMBL" id="AFYH01021782">
    <property type="status" value="NOT_ANNOTATED_CDS"/>
    <property type="molecule type" value="Genomic_DNA"/>
</dbReference>
<dbReference type="PROSITE" id="PS01180">
    <property type="entry name" value="CUB"/>
    <property type="match status" value="2"/>
</dbReference>
<dbReference type="GO" id="GO:0004252">
    <property type="term" value="F:serine-type endopeptidase activity"/>
    <property type="evidence" value="ECO:0007669"/>
    <property type="project" value="InterPro"/>
</dbReference>
<feature type="disulfide bond" evidence="12">
    <location>
        <begin position="518"/>
        <end position="530"/>
    </location>
</feature>
<dbReference type="PANTHER" id="PTHR24252:SF17">
    <property type="entry name" value="SUPPRESSOR OF TUMORIGENICITY 14 PROTEIN HOMOLOG-RELATED"/>
    <property type="match status" value="1"/>
</dbReference>
<dbReference type="InterPro" id="IPR033116">
    <property type="entry name" value="TRYPSIN_SER"/>
</dbReference>
<dbReference type="Pfam" id="PF00057">
    <property type="entry name" value="Ldl_recept_a"/>
    <property type="match status" value="4"/>
</dbReference>
<evidence type="ECO:0000256" key="7">
    <source>
        <dbReference type="ARBA" id="ARBA00022989"/>
    </source>
</evidence>
<keyword evidence="8 10" id="KW-0472">Membrane</keyword>
<feature type="domain" description="CUB" evidence="14">
    <location>
        <begin position="334"/>
        <end position="441"/>
    </location>
</feature>
<evidence type="ECO:0000256" key="13">
    <source>
        <dbReference type="SAM" id="Phobius"/>
    </source>
</evidence>
<dbReference type="Gene3D" id="4.10.400.10">
    <property type="entry name" value="Low-density Lipoprotein Receptor"/>
    <property type="match status" value="4"/>
</dbReference>
<dbReference type="PROSITE" id="PS50240">
    <property type="entry name" value="TRYPSIN_DOM"/>
    <property type="match status" value="1"/>
</dbReference>
<feature type="active site" description="Charge relay system" evidence="11">
    <location>
        <position position="701"/>
    </location>
</feature>
<dbReference type="OMA" id="LWTAYMG"/>
<keyword evidence="2 10" id="KW-0645">Protease</keyword>
<comment type="subcellular location">
    <subcellularLocation>
        <location evidence="1">Membrane</location>
        <topology evidence="1">Single-pass type II membrane protein</topology>
    </subcellularLocation>
</comment>
<dbReference type="InterPro" id="IPR009003">
    <property type="entry name" value="Peptidase_S1_PA"/>
</dbReference>
<feature type="disulfide bond" evidence="12">
    <location>
        <begin position="453"/>
        <end position="471"/>
    </location>
</feature>
<dbReference type="SUPFAM" id="SSF57424">
    <property type="entry name" value="LDL receptor-like module"/>
    <property type="match status" value="4"/>
</dbReference>
<feature type="active site" description="Charge relay system" evidence="11">
    <location>
        <position position="795"/>
    </location>
</feature>
<feature type="disulfide bond" evidence="12">
    <location>
        <begin position="489"/>
        <end position="507"/>
    </location>
</feature>
<dbReference type="Gene3D" id="3.30.70.960">
    <property type="entry name" value="SEA domain"/>
    <property type="match status" value="1"/>
</dbReference>
<reference evidence="17" key="3">
    <citation type="submission" date="2025-09" db="UniProtKB">
        <authorList>
            <consortium name="Ensembl"/>
        </authorList>
    </citation>
    <scope>IDENTIFICATION</scope>
</reference>
<feature type="disulfide bond" evidence="12">
    <location>
        <begin position="525"/>
        <end position="543"/>
    </location>
</feature>
<evidence type="ECO:0000256" key="3">
    <source>
        <dbReference type="ARBA" id="ARBA00022692"/>
    </source>
</evidence>
<keyword evidence="6" id="KW-0735">Signal-anchor</keyword>
<evidence type="ECO:0000256" key="4">
    <source>
        <dbReference type="ARBA" id="ARBA00022801"/>
    </source>
</evidence>
<dbReference type="GO" id="GO:0009566">
    <property type="term" value="P:fertilization"/>
    <property type="evidence" value="ECO:0007669"/>
    <property type="project" value="UniProtKB-ARBA"/>
</dbReference>
<protein>
    <recommendedName>
        <fullName evidence="10">Suppressor of tumorigenicity 14 protein homolog</fullName>
        <ecNumber evidence="10">3.4.21.109</ecNumber>
    </recommendedName>
    <alternativeName>
        <fullName evidence="10">Serine protease 14</fullName>
    </alternativeName>
</protein>
<dbReference type="Pfam" id="PF01390">
    <property type="entry name" value="SEA"/>
    <property type="match status" value="1"/>
</dbReference>
<evidence type="ECO:0000313" key="18">
    <source>
        <dbReference type="Proteomes" id="UP000008672"/>
    </source>
</evidence>
<evidence type="ECO:0000256" key="6">
    <source>
        <dbReference type="ARBA" id="ARBA00022968"/>
    </source>
</evidence>
<dbReference type="InterPro" id="IPR036364">
    <property type="entry name" value="SEA_dom_sf"/>
</dbReference>
<dbReference type="FunFam" id="2.40.10.10:FF:000003">
    <property type="entry name" value="Transmembrane serine protease 3"/>
    <property type="match status" value="1"/>
</dbReference>
<dbReference type="PROSITE" id="PS01209">
    <property type="entry name" value="LDLRA_1"/>
    <property type="match status" value="1"/>
</dbReference>
<dbReference type="InterPro" id="IPR036055">
    <property type="entry name" value="LDL_receptor-like_sf"/>
</dbReference>
<feature type="disulfide bond" evidence="12">
    <location>
        <begin position="482"/>
        <end position="494"/>
    </location>
</feature>
<dbReference type="Gene3D" id="2.60.120.290">
    <property type="entry name" value="Spermadhesin, CUB domain"/>
    <property type="match status" value="2"/>
</dbReference>
<keyword evidence="5 10" id="KW-0720">Serine protease</keyword>
<keyword evidence="4 10" id="KW-0378">Hydrolase</keyword>
<dbReference type="InterPro" id="IPR017051">
    <property type="entry name" value="Peptidase_S1A_matripase"/>
</dbReference>
<dbReference type="GO" id="GO:0006508">
    <property type="term" value="P:proteolysis"/>
    <property type="evidence" value="ECO:0007669"/>
    <property type="project" value="UniProtKB-KW"/>
</dbReference>
<evidence type="ECO:0000256" key="8">
    <source>
        <dbReference type="ARBA" id="ARBA00023136"/>
    </source>
</evidence>
<keyword evidence="7 13" id="KW-1133">Transmembrane helix</keyword>
<dbReference type="InterPro" id="IPR001254">
    <property type="entry name" value="Trypsin_dom"/>
</dbReference>
<sequence>MRYLQNSTCDMNGFDEKLEFLPVTNPKKLEKSGRRKWYIIGGIVVAALIASLIVGLLVWHFHSQAEKNKQLLMYMGAMRIANKAFIDQYEDPESEEFIALADSVKETLRNEYDAIEELASYHVESEVTDFSEGSVIAYFWSTFRAEQSQKETIDHAMEKFARSIEKEAKGKLPAVVSKEHFAVVLSSVCLFSLDSRMVRRVQDSSCAFRLHAVQDKTQEFLSPDFPNHPYPSDTNCHWLLRADPGHVIYLSFLSFDLEGEQDGDCKNDYVKVYDSLNPRETKAMITMCGSYPPSKEFSLVSSGNVMLVTLDTDNAGNYPGFKAQFKQYPKTTACGGVLEGVSGTLSSPYFPAYYPPNITCEWTILVPEQQHVKVSFSTFFLKEPNVDENICPKDYVEINNKRYCGDHFSLEVLGKSHQMTVKFFSDGSHTDEGFSAQYMAFEPSNPCAGKYTCGNGVCIPENLQCDGWDDCGDLSEEKGCECAEDQLRCNSGICKPKLWACDGVDDCGDNSDEQECSCADNEFRCQNGNCIPEKNKCDRRDNCGDGSDESECPVVVPVICKDYTFMCNNGECINKKNAECDEVEDCQDGSDEENCDCGKRRFKASRIVGGVEAAVGEFPWQVSLHLKNQHACGASVISTNWLVSAAHCFYDGHLLRYTNPDMWTAYLGLHSQKHHSQVTVMRRFKQIIVHNSFSISTYDNDVALLELETPITFSNLISPVCLPAKTHDFPAGSNTWVTGWGALKEGGSAAVVLQKAEVRIINYTICNEVMNGQVSPVMMCAGFLKGGIDACQGDSGGPLTKFEGNQRGFLAGIVSWGEGCAQKNKPGIYTRVTKFRKWIKDHSGV</sequence>
<dbReference type="InterPro" id="IPR023415">
    <property type="entry name" value="LDLR_class-A_CS"/>
</dbReference>
<reference evidence="18" key="1">
    <citation type="submission" date="2011-08" db="EMBL/GenBank/DDBJ databases">
        <title>The draft genome of Latimeria chalumnae.</title>
        <authorList>
            <person name="Di Palma F."/>
            <person name="Alfoldi J."/>
            <person name="Johnson J."/>
            <person name="Berlin A."/>
            <person name="Gnerre S."/>
            <person name="Jaffe D."/>
            <person name="MacCallum I."/>
            <person name="Young S."/>
            <person name="Walker B.J."/>
            <person name="Lander E."/>
            <person name="Lindblad-Toh K."/>
        </authorList>
    </citation>
    <scope>NUCLEOTIDE SEQUENCE [LARGE SCALE GENOMIC DNA]</scope>
    <source>
        <strain evidence="18">Wild caught</strain>
    </source>
</reference>
<proteinExistence type="inferred from homology"/>
<dbReference type="InterPro" id="IPR002172">
    <property type="entry name" value="LDrepeatLR_classA_rpt"/>
</dbReference>
<evidence type="ECO:0000256" key="12">
    <source>
        <dbReference type="PROSITE-ProRule" id="PRU00124"/>
    </source>
</evidence>
<dbReference type="STRING" id="7897.ENSLACP00000020830"/>
<dbReference type="PROSITE" id="PS00135">
    <property type="entry name" value="TRYPSIN_SER"/>
    <property type="match status" value="1"/>
</dbReference>
<dbReference type="PRINTS" id="PR00261">
    <property type="entry name" value="LDLRECEPTOR"/>
</dbReference>
<feature type="domain" description="SEA" evidence="15">
    <location>
        <begin position="70"/>
        <end position="195"/>
    </location>
</feature>
<evidence type="ECO:0000259" key="15">
    <source>
        <dbReference type="PROSITE" id="PS50024"/>
    </source>
</evidence>
<dbReference type="PANTHER" id="PTHR24252">
    <property type="entry name" value="ACROSIN-RELATED"/>
    <property type="match status" value="1"/>
</dbReference>
<comment type="caution">
    <text evidence="12">Lacks conserved residue(s) required for the propagation of feature annotation.</text>
</comment>
<dbReference type="InterPro" id="IPR000859">
    <property type="entry name" value="CUB_dom"/>
</dbReference>
<name>H3BG09_LATCH</name>
<dbReference type="EMBL" id="AFYH01021779">
    <property type="status" value="NOT_ANNOTATED_CDS"/>
    <property type="molecule type" value="Genomic_DNA"/>
</dbReference>
<keyword evidence="3 13" id="KW-0812">Transmembrane</keyword>
<dbReference type="InParanoid" id="H3BG09"/>
<dbReference type="SMART" id="SM00192">
    <property type="entry name" value="LDLa"/>
    <property type="match status" value="4"/>
</dbReference>
<dbReference type="EMBL" id="AFYH01021780">
    <property type="status" value="NOT_ANNOTATED_CDS"/>
    <property type="molecule type" value="Genomic_DNA"/>
</dbReference>
<dbReference type="Pfam" id="PF00431">
    <property type="entry name" value="CUB"/>
    <property type="match status" value="2"/>
</dbReference>
<dbReference type="FunFam" id="4.10.400.10:FF:000119">
    <property type="entry name" value="Suppressor of tumorigenicity 14 protein homolog"/>
    <property type="match status" value="1"/>
</dbReference>
<dbReference type="EMBL" id="AFYH01021777">
    <property type="status" value="NOT_ANNOTATED_CDS"/>
    <property type="molecule type" value="Genomic_DNA"/>
</dbReference>
<dbReference type="InterPro" id="IPR043504">
    <property type="entry name" value="Peptidase_S1_PA_chymotrypsin"/>
</dbReference>
<dbReference type="eggNOG" id="KOG3627">
    <property type="taxonomic scope" value="Eukaryota"/>
</dbReference>
<dbReference type="Proteomes" id="UP000008672">
    <property type="component" value="Unassembled WGS sequence"/>
</dbReference>
<dbReference type="SMART" id="SM00042">
    <property type="entry name" value="CUB"/>
    <property type="match status" value="2"/>
</dbReference>
<dbReference type="Gene3D" id="2.40.10.10">
    <property type="entry name" value="Trypsin-like serine proteases"/>
    <property type="match status" value="2"/>
</dbReference>
<organism evidence="17 18">
    <name type="scientific">Latimeria chalumnae</name>
    <name type="common">Coelacanth</name>
    <dbReference type="NCBI Taxonomy" id="7897"/>
    <lineage>
        <taxon>Eukaryota</taxon>
        <taxon>Metazoa</taxon>
        <taxon>Chordata</taxon>
        <taxon>Craniata</taxon>
        <taxon>Vertebrata</taxon>
        <taxon>Euteleostomi</taxon>
        <taxon>Coelacanthiformes</taxon>
        <taxon>Coelacanthidae</taxon>
        <taxon>Latimeria</taxon>
    </lineage>
</organism>
<dbReference type="CDD" id="cd00041">
    <property type="entry name" value="CUB"/>
    <property type="match status" value="2"/>
</dbReference>
<evidence type="ECO:0000256" key="1">
    <source>
        <dbReference type="ARBA" id="ARBA00004606"/>
    </source>
</evidence>
<dbReference type="PROSITE" id="PS50024">
    <property type="entry name" value="SEA"/>
    <property type="match status" value="1"/>
</dbReference>
<dbReference type="EC" id="3.4.21.109" evidence="10"/>
<dbReference type="PIRSF" id="PIRSF036370">
    <property type="entry name" value="ST14"/>
    <property type="match status" value="1"/>
</dbReference>
<comment type="catalytic activity">
    <reaction evidence="10">
        <text>Cleaves various synthetic substrates with Arg or Lys at the P1 position and prefers small side-chain amino acids, such as Ala and Gly, at the P2 position.</text>
        <dbReference type="EC" id="3.4.21.109"/>
    </reaction>
</comment>
<feature type="transmembrane region" description="Helical" evidence="13">
    <location>
        <begin position="37"/>
        <end position="61"/>
    </location>
</feature>
<feature type="domain" description="Peptidase S1" evidence="16">
    <location>
        <begin position="607"/>
        <end position="844"/>
    </location>
</feature>
<accession>H3BG09</accession>
<dbReference type="FunCoup" id="H3BG09">
    <property type="interactions" value="530"/>
</dbReference>
<keyword evidence="18" id="KW-1185">Reference proteome</keyword>
<feature type="disulfide bond" evidence="12">
    <location>
        <begin position="501"/>
        <end position="516"/>
    </location>
</feature>
<dbReference type="SUPFAM" id="SSF49854">
    <property type="entry name" value="Spermadhesin, CUB domain"/>
    <property type="match status" value="2"/>
</dbReference>
<dbReference type="PROSITE" id="PS00134">
    <property type="entry name" value="TRYPSIN_HIS"/>
    <property type="match status" value="1"/>
</dbReference>
<dbReference type="InterPro" id="IPR000082">
    <property type="entry name" value="SEA_dom"/>
</dbReference>
<feature type="active site" description="Charge relay system" evidence="11">
    <location>
        <position position="647"/>
    </location>
</feature>
<dbReference type="SMART" id="SM00020">
    <property type="entry name" value="Tryp_SPc"/>
    <property type="match status" value="1"/>
</dbReference>
<dbReference type="FunFam" id="2.60.120.290:FF:000005">
    <property type="entry name" value="Procollagen C-endopeptidase enhancer 1"/>
    <property type="match status" value="2"/>
</dbReference>
<dbReference type="InterPro" id="IPR018114">
    <property type="entry name" value="TRYPSIN_HIS"/>
</dbReference>
<evidence type="ECO:0000256" key="2">
    <source>
        <dbReference type="ARBA" id="ARBA00022670"/>
    </source>
</evidence>
<dbReference type="EMBL" id="AFYH01021776">
    <property type="status" value="NOT_ANNOTATED_CDS"/>
    <property type="molecule type" value="Genomic_DNA"/>
</dbReference>
<evidence type="ECO:0000256" key="9">
    <source>
        <dbReference type="ARBA" id="ARBA00023157"/>
    </source>
</evidence>
<dbReference type="HOGENOM" id="CLU_006842_19_3_1"/>
<dbReference type="EMBL" id="AFYH01021778">
    <property type="status" value="NOT_ANNOTATED_CDS"/>
    <property type="molecule type" value="Genomic_DNA"/>
</dbReference>
<gene>
    <name evidence="17" type="primary">ST14</name>
</gene>
<dbReference type="CDD" id="cd00190">
    <property type="entry name" value="Tryp_SPc"/>
    <property type="match status" value="1"/>
</dbReference>
<dbReference type="InterPro" id="IPR035914">
    <property type="entry name" value="Sperma_CUB_dom_sf"/>
</dbReference>
<dbReference type="CDD" id="cd00112">
    <property type="entry name" value="LDLa"/>
    <property type="match status" value="4"/>
</dbReference>
<dbReference type="AlphaFoldDB" id="H3BG09"/>
<evidence type="ECO:0000256" key="5">
    <source>
        <dbReference type="ARBA" id="ARBA00022825"/>
    </source>
</evidence>
<feature type="domain" description="CUB" evidence="14">
    <location>
        <begin position="206"/>
        <end position="328"/>
    </location>
</feature>
<feature type="disulfide bond" evidence="12">
    <location>
        <begin position="580"/>
        <end position="595"/>
    </location>
</feature>
<reference evidence="17" key="2">
    <citation type="submission" date="2025-08" db="UniProtKB">
        <authorList>
            <consortium name="Ensembl"/>
        </authorList>
    </citation>
    <scope>IDENTIFICATION</scope>
</reference>
<dbReference type="EMBL" id="AFYH01021781">
    <property type="status" value="NOT_ANNOTATED_CDS"/>
    <property type="molecule type" value="Genomic_DNA"/>
</dbReference>
<evidence type="ECO:0000313" key="17">
    <source>
        <dbReference type="Ensembl" id="ENSLACP00000020830.1"/>
    </source>
</evidence>
<dbReference type="PROSITE" id="PS50068">
    <property type="entry name" value="LDLRA_2"/>
    <property type="match status" value="4"/>
</dbReference>